<dbReference type="EMBL" id="CP060828">
    <property type="protein sequence ID" value="QNP68328.1"/>
    <property type="molecule type" value="Genomic_DNA"/>
</dbReference>
<accession>A0A7H0I6B2</accession>
<protein>
    <submittedName>
        <fullName evidence="2">Uncharacterized protein</fullName>
    </submittedName>
</protein>
<sequence length="337" mass="37140">MTTTAPRSDQLWLDSLAALIPVPAPYRRADQSRATVSTTLRCDDRTLDLLIREGLPCEGPEGAERFDGHDIYNLGLYSGTRRSLPEYAAHFVTRLARADPATWLRPLDWTLRLRAGCGDPARCAGEDRWRVVKPVPEAYGGHVRQLSGHPPPEVTATSLEVTGAPGPIELTWRLTTAGVRRTLLSGRLRELMRWLVEDFRFQSLPFELASDTARLRQLGTADCVGGSLLMEEECRRLGIPAQARRTVLLGVMSFLNHGRLECVDEDGVEKALDPGLCSFARLDGTDRPDFEEFCHGSTSNRLIPLAGPPRPALATHGPDGGCPAEVDTRVSREDRTP</sequence>
<feature type="region of interest" description="Disordered" evidence="1">
    <location>
        <begin position="301"/>
        <end position="337"/>
    </location>
</feature>
<dbReference type="RefSeq" id="WP_187745370.1">
    <property type="nucleotide sequence ID" value="NZ_CP060828.1"/>
</dbReference>
<reference evidence="2 3" key="1">
    <citation type="submission" date="2020-08" db="EMBL/GenBank/DDBJ databases">
        <title>A novel species.</title>
        <authorList>
            <person name="Gao J."/>
        </authorList>
    </citation>
    <scope>NUCLEOTIDE SEQUENCE [LARGE SCALE GENOMIC DNA]</scope>
    <source>
        <strain evidence="2 3">CRXT-G-22</strain>
    </source>
</reference>
<name>A0A7H0I6B2_9ACTN</name>
<feature type="compositionally biased region" description="Basic and acidic residues" evidence="1">
    <location>
        <begin position="326"/>
        <end position="337"/>
    </location>
</feature>
<organism evidence="2 3">
    <name type="scientific">Streptomyces roseirectus</name>
    <dbReference type="NCBI Taxonomy" id="2768066"/>
    <lineage>
        <taxon>Bacteria</taxon>
        <taxon>Bacillati</taxon>
        <taxon>Actinomycetota</taxon>
        <taxon>Actinomycetes</taxon>
        <taxon>Kitasatosporales</taxon>
        <taxon>Streptomycetaceae</taxon>
        <taxon>Streptomyces</taxon>
    </lineage>
</organism>
<evidence type="ECO:0000313" key="3">
    <source>
        <dbReference type="Proteomes" id="UP000516052"/>
    </source>
</evidence>
<evidence type="ECO:0000313" key="2">
    <source>
        <dbReference type="EMBL" id="QNP68328.1"/>
    </source>
</evidence>
<keyword evidence="3" id="KW-1185">Reference proteome</keyword>
<dbReference type="AlphaFoldDB" id="A0A7H0I6B2"/>
<evidence type="ECO:0000256" key="1">
    <source>
        <dbReference type="SAM" id="MobiDB-lite"/>
    </source>
</evidence>
<dbReference type="KEGG" id="sroi:IAG44_01805"/>
<proteinExistence type="predicted"/>
<gene>
    <name evidence="2" type="ORF">IAG44_01805</name>
</gene>
<dbReference type="Proteomes" id="UP000516052">
    <property type="component" value="Chromosome"/>
</dbReference>